<feature type="non-terminal residue" evidence="2">
    <location>
        <position position="71"/>
    </location>
</feature>
<feature type="region of interest" description="Disordered" evidence="1">
    <location>
        <begin position="21"/>
        <end position="44"/>
    </location>
</feature>
<evidence type="ECO:0000313" key="3">
    <source>
        <dbReference type="Proteomes" id="UP001177023"/>
    </source>
</evidence>
<sequence length="71" mass="7801">MRFFLLLLLLATVATVIESSPLSSGPDGDGTGLMRRTRSSHGNCKRDEDCFKGQICEFRETANAMFCGRGK</sequence>
<accession>A0AA36CXD9</accession>
<reference evidence="2" key="1">
    <citation type="submission" date="2023-06" db="EMBL/GenBank/DDBJ databases">
        <authorList>
            <person name="Delattre M."/>
        </authorList>
    </citation>
    <scope>NUCLEOTIDE SEQUENCE</scope>
    <source>
        <strain evidence="2">AF72</strain>
    </source>
</reference>
<proteinExistence type="predicted"/>
<dbReference type="EMBL" id="CATQJA010002642">
    <property type="protein sequence ID" value="CAJ0576082.1"/>
    <property type="molecule type" value="Genomic_DNA"/>
</dbReference>
<organism evidence="2 3">
    <name type="scientific">Mesorhabditis spiculigera</name>
    <dbReference type="NCBI Taxonomy" id="96644"/>
    <lineage>
        <taxon>Eukaryota</taxon>
        <taxon>Metazoa</taxon>
        <taxon>Ecdysozoa</taxon>
        <taxon>Nematoda</taxon>
        <taxon>Chromadorea</taxon>
        <taxon>Rhabditida</taxon>
        <taxon>Rhabditina</taxon>
        <taxon>Rhabditomorpha</taxon>
        <taxon>Rhabditoidea</taxon>
        <taxon>Rhabditidae</taxon>
        <taxon>Mesorhabditinae</taxon>
        <taxon>Mesorhabditis</taxon>
    </lineage>
</organism>
<evidence type="ECO:0000313" key="2">
    <source>
        <dbReference type="EMBL" id="CAJ0576082.1"/>
    </source>
</evidence>
<keyword evidence="3" id="KW-1185">Reference proteome</keyword>
<evidence type="ECO:0000256" key="1">
    <source>
        <dbReference type="SAM" id="MobiDB-lite"/>
    </source>
</evidence>
<protein>
    <submittedName>
        <fullName evidence="2">Uncharacterized protein</fullName>
    </submittedName>
</protein>
<dbReference type="AlphaFoldDB" id="A0AA36CXD9"/>
<gene>
    <name evidence="2" type="ORF">MSPICULIGERA_LOCUS14381</name>
</gene>
<name>A0AA36CXD9_9BILA</name>
<comment type="caution">
    <text evidence="2">The sequence shown here is derived from an EMBL/GenBank/DDBJ whole genome shotgun (WGS) entry which is preliminary data.</text>
</comment>
<dbReference type="Proteomes" id="UP001177023">
    <property type="component" value="Unassembled WGS sequence"/>
</dbReference>